<keyword evidence="4" id="KW-0732">Signal</keyword>
<dbReference type="SUPFAM" id="SSF51905">
    <property type="entry name" value="FAD/NAD(P)-binding domain"/>
    <property type="match status" value="1"/>
</dbReference>
<organism evidence="13 14">
    <name type="scientific">Mycena venus</name>
    <dbReference type="NCBI Taxonomy" id="2733690"/>
    <lineage>
        <taxon>Eukaryota</taxon>
        <taxon>Fungi</taxon>
        <taxon>Dikarya</taxon>
        <taxon>Basidiomycota</taxon>
        <taxon>Agaricomycotina</taxon>
        <taxon>Agaricomycetes</taxon>
        <taxon>Agaricomycetidae</taxon>
        <taxon>Agaricales</taxon>
        <taxon>Marasmiineae</taxon>
        <taxon>Mycenaceae</taxon>
        <taxon>Mycena</taxon>
    </lineage>
</organism>
<evidence type="ECO:0000256" key="6">
    <source>
        <dbReference type="ARBA" id="ARBA00023002"/>
    </source>
</evidence>
<dbReference type="SUPFAM" id="SSF54373">
    <property type="entry name" value="FAD-linked reductases, C-terminal domain"/>
    <property type="match status" value="1"/>
</dbReference>
<dbReference type="EMBL" id="JACAZI010000013">
    <property type="protein sequence ID" value="KAF7345426.1"/>
    <property type="molecule type" value="Genomic_DNA"/>
</dbReference>
<dbReference type="InterPro" id="IPR012132">
    <property type="entry name" value="GMC_OxRdtase"/>
</dbReference>
<evidence type="ECO:0000256" key="5">
    <source>
        <dbReference type="ARBA" id="ARBA00022827"/>
    </source>
</evidence>
<dbReference type="PIRSF" id="PIRSF000137">
    <property type="entry name" value="Alcohol_oxidase"/>
    <property type="match status" value="1"/>
</dbReference>
<evidence type="ECO:0000256" key="7">
    <source>
        <dbReference type="ARBA" id="ARBA00023180"/>
    </source>
</evidence>
<dbReference type="Proteomes" id="UP000620124">
    <property type="component" value="Unassembled WGS sequence"/>
</dbReference>
<keyword evidence="6" id="KW-0560">Oxidoreductase</keyword>
<protein>
    <submittedName>
        <fullName evidence="13">Alcohol oxidase</fullName>
    </submittedName>
</protein>
<evidence type="ECO:0000256" key="8">
    <source>
        <dbReference type="PIRSR" id="PIRSR000137-1"/>
    </source>
</evidence>
<dbReference type="PROSITE" id="PS00623">
    <property type="entry name" value="GMC_OXRED_1"/>
    <property type="match status" value="1"/>
</dbReference>
<sequence>MVLECTGGGTSGLTLATRLSEDPSVSVIVIEAGPANLDDPEILNPALIDNRFGRPEYDWGFQTVPQKFCKDRSVPFNRGKGLGGSSALNFLQYHRPARSDIDALGELGNQGWNWELLEPYYAKSERFILPVEKNNTLTYDVAHHGLDGPLAVGFPTPLSTFEHPFQMAMKNLGIDLIKDPIKGAWYTPVTIDPTERVRSYAANKYYQPNASRENLTVVVCAQVTKIVTELDHNALATAVEVVFHNEEALYTVKVGKEVILSAGTIMSPQILELSGIGDRTILQEFDIEPRVHLPGVGENVQEHFFSGVVSEVRPEVVSELYQTSGTGIFGIPPTCISFVPLATISADHETLQKSLATLINEAISSKRISPSLQKQYEITLKHQQDREPSCEFILWPLWRPIPNTPAPGKQYLIVSTLLNHPISRGSIHIASSDPLVPPKINPRYFEYEYDLLQLVEQIKFARKILDQEPVKNLLAGNELSPGRDVQTDEQIADFVKSALSTTWHTVGSCSMLPLEDGGVVDSRLKVHSTTNIRVIDMSIIPLHICAHTQATAYALGELGADIIKGKALISGD</sequence>
<evidence type="ECO:0000256" key="1">
    <source>
        <dbReference type="ARBA" id="ARBA00001974"/>
    </source>
</evidence>
<dbReference type="GO" id="GO:0016614">
    <property type="term" value="F:oxidoreductase activity, acting on CH-OH group of donors"/>
    <property type="evidence" value="ECO:0007669"/>
    <property type="project" value="InterPro"/>
</dbReference>
<evidence type="ECO:0000256" key="10">
    <source>
        <dbReference type="RuleBase" id="RU003968"/>
    </source>
</evidence>
<dbReference type="Pfam" id="PF05199">
    <property type="entry name" value="GMC_oxred_C"/>
    <property type="match status" value="1"/>
</dbReference>
<keyword evidence="7" id="KW-0325">Glycoprotein</keyword>
<comment type="similarity">
    <text evidence="2 10">Belongs to the GMC oxidoreductase family.</text>
</comment>
<dbReference type="InterPro" id="IPR007867">
    <property type="entry name" value="GMC_OxRtase_C"/>
</dbReference>
<proteinExistence type="inferred from homology"/>
<evidence type="ECO:0000259" key="11">
    <source>
        <dbReference type="PROSITE" id="PS00623"/>
    </source>
</evidence>
<feature type="domain" description="Glucose-methanol-choline oxidoreductase N-terminal" evidence="11">
    <location>
        <begin position="79"/>
        <end position="102"/>
    </location>
</feature>
<evidence type="ECO:0000256" key="3">
    <source>
        <dbReference type="ARBA" id="ARBA00022630"/>
    </source>
</evidence>
<dbReference type="InterPro" id="IPR036188">
    <property type="entry name" value="FAD/NAD-bd_sf"/>
</dbReference>
<feature type="active site" description="Proton acceptor" evidence="8">
    <location>
        <position position="547"/>
    </location>
</feature>
<dbReference type="Pfam" id="PF00732">
    <property type="entry name" value="GMC_oxred_N"/>
    <property type="match status" value="1"/>
</dbReference>
<feature type="binding site" evidence="9">
    <location>
        <position position="223"/>
    </location>
    <ligand>
        <name>FAD</name>
        <dbReference type="ChEBI" id="CHEBI:57692"/>
    </ligand>
</feature>
<accession>A0A8H6XS51</accession>
<keyword evidence="5 9" id="KW-0274">FAD</keyword>
<evidence type="ECO:0000259" key="12">
    <source>
        <dbReference type="PROSITE" id="PS00624"/>
    </source>
</evidence>
<dbReference type="Gene3D" id="3.30.560.10">
    <property type="entry name" value="Glucose Oxidase, domain 3"/>
    <property type="match status" value="1"/>
</dbReference>
<dbReference type="PANTHER" id="PTHR11552:SF201">
    <property type="entry name" value="GLUCOSE-METHANOL-CHOLINE OXIDOREDUCTASE N-TERMINAL DOMAIN-CONTAINING PROTEIN"/>
    <property type="match status" value="1"/>
</dbReference>
<dbReference type="PROSITE" id="PS00624">
    <property type="entry name" value="GMC_OXRED_2"/>
    <property type="match status" value="1"/>
</dbReference>
<comment type="caution">
    <text evidence="13">The sequence shown here is derived from an EMBL/GenBank/DDBJ whole genome shotgun (WGS) entry which is preliminary data.</text>
</comment>
<evidence type="ECO:0000256" key="9">
    <source>
        <dbReference type="PIRSR" id="PIRSR000137-2"/>
    </source>
</evidence>
<feature type="binding site" evidence="9">
    <location>
        <begin position="10"/>
        <end position="11"/>
    </location>
    <ligand>
        <name>FAD</name>
        <dbReference type="ChEBI" id="CHEBI:57692"/>
    </ligand>
</feature>
<evidence type="ECO:0000256" key="4">
    <source>
        <dbReference type="ARBA" id="ARBA00022729"/>
    </source>
</evidence>
<evidence type="ECO:0000313" key="13">
    <source>
        <dbReference type="EMBL" id="KAF7345426.1"/>
    </source>
</evidence>
<keyword evidence="14" id="KW-1185">Reference proteome</keyword>
<name>A0A8H6XS51_9AGAR</name>
<evidence type="ECO:0000313" key="14">
    <source>
        <dbReference type="Proteomes" id="UP000620124"/>
    </source>
</evidence>
<feature type="active site" description="Proton donor" evidence="8">
    <location>
        <position position="504"/>
    </location>
</feature>
<reference evidence="13" key="1">
    <citation type="submission" date="2020-05" db="EMBL/GenBank/DDBJ databases">
        <title>Mycena genomes resolve the evolution of fungal bioluminescence.</title>
        <authorList>
            <person name="Tsai I.J."/>
        </authorList>
    </citation>
    <scope>NUCLEOTIDE SEQUENCE</scope>
    <source>
        <strain evidence="13">CCC161011</strain>
    </source>
</reference>
<dbReference type="AlphaFoldDB" id="A0A8H6XS51"/>
<gene>
    <name evidence="13" type="ORF">MVEN_01560600</name>
</gene>
<comment type="cofactor">
    <cofactor evidence="1 9">
        <name>FAD</name>
        <dbReference type="ChEBI" id="CHEBI:57692"/>
    </cofactor>
</comment>
<feature type="domain" description="Glucose-methanol-choline oxidoreductase N-terminal" evidence="12">
    <location>
        <begin position="263"/>
        <end position="277"/>
    </location>
</feature>
<dbReference type="Gene3D" id="3.50.50.60">
    <property type="entry name" value="FAD/NAD(P)-binding domain"/>
    <property type="match status" value="1"/>
</dbReference>
<dbReference type="InterPro" id="IPR000172">
    <property type="entry name" value="GMC_OxRdtase_N"/>
</dbReference>
<dbReference type="GO" id="GO:0050660">
    <property type="term" value="F:flavin adenine dinucleotide binding"/>
    <property type="evidence" value="ECO:0007669"/>
    <property type="project" value="InterPro"/>
</dbReference>
<keyword evidence="3 10" id="KW-0285">Flavoprotein</keyword>
<feature type="binding site" evidence="9">
    <location>
        <begin position="503"/>
        <end position="504"/>
    </location>
    <ligand>
        <name>FAD</name>
        <dbReference type="ChEBI" id="CHEBI:57692"/>
    </ligand>
</feature>
<dbReference type="PANTHER" id="PTHR11552">
    <property type="entry name" value="GLUCOSE-METHANOL-CHOLINE GMC OXIDOREDUCTASE"/>
    <property type="match status" value="1"/>
</dbReference>
<evidence type="ECO:0000256" key="2">
    <source>
        <dbReference type="ARBA" id="ARBA00010790"/>
    </source>
</evidence>
<dbReference type="OrthoDB" id="269227at2759"/>